<reference evidence="1 2" key="1">
    <citation type="submission" date="2019-03" db="EMBL/GenBank/DDBJ databases">
        <title>Freshwater and sediment microbial communities from various areas in North America, analyzing microbe dynamics in response to fracking.</title>
        <authorList>
            <person name="Lamendella R."/>
        </authorList>
    </citation>
    <scope>NUCLEOTIDE SEQUENCE [LARGE SCALE GENOMIC DNA]</scope>
    <source>
        <strain evidence="1 2">6_TX</strain>
    </source>
</reference>
<gene>
    <name evidence="1" type="ORF">DFO67_101227</name>
</gene>
<protein>
    <submittedName>
        <fullName evidence="1">Uncharacterized protein</fullName>
    </submittedName>
</protein>
<evidence type="ECO:0000313" key="2">
    <source>
        <dbReference type="Proteomes" id="UP000294489"/>
    </source>
</evidence>
<organism evidence="1 2">
    <name type="scientific">Modicisalibacter xianhensis</name>
    <dbReference type="NCBI Taxonomy" id="442341"/>
    <lineage>
        <taxon>Bacteria</taxon>
        <taxon>Pseudomonadati</taxon>
        <taxon>Pseudomonadota</taxon>
        <taxon>Gammaproteobacteria</taxon>
        <taxon>Oceanospirillales</taxon>
        <taxon>Halomonadaceae</taxon>
        <taxon>Modicisalibacter</taxon>
    </lineage>
</organism>
<dbReference type="Proteomes" id="UP000294489">
    <property type="component" value="Unassembled WGS sequence"/>
</dbReference>
<accession>A0A4R8G7S5</accession>
<dbReference type="RefSeq" id="WP_134015156.1">
    <property type="nucleotide sequence ID" value="NZ_SOEC01000001.1"/>
</dbReference>
<comment type="caution">
    <text evidence="1">The sequence shown here is derived from an EMBL/GenBank/DDBJ whole genome shotgun (WGS) entry which is preliminary data.</text>
</comment>
<dbReference type="OrthoDB" id="9875433at2"/>
<name>A0A4R8G7S5_9GAMM</name>
<dbReference type="EMBL" id="SOEC01000001">
    <property type="protein sequence ID" value="TDX32931.1"/>
    <property type="molecule type" value="Genomic_DNA"/>
</dbReference>
<proteinExistence type="predicted"/>
<dbReference type="AlphaFoldDB" id="A0A4R8G7S5"/>
<sequence>MELDIVDPPIERAKTLVPGDRAEARSGNQTFDVEIIEKRDDGSFEVMVNETHAEPDEQLEDMIGKRITAQWFNFIRIRRQGEDWDDGLSFPDEKPDRL</sequence>
<evidence type="ECO:0000313" key="1">
    <source>
        <dbReference type="EMBL" id="TDX32931.1"/>
    </source>
</evidence>